<comment type="caution">
    <text evidence="3">The sequence shown here is derived from an EMBL/GenBank/DDBJ whole genome shotgun (WGS) entry which is preliminary data.</text>
</comment>
<keyword evidence="2" id="KW-0812">Transmembrane</keyword>
<gene>
    <name evidence="3" type="ORF">DERF_010289</name>
</gene>
<feature type="compositionally biased region" description="Basic and acidic residues" evidence="1">
    <location>
        <begin position="33"/>
        <end position="55"/>
    </location>
</feature>
<evidence type="ECO:0000256" key="2">
    <source>
        <dbReference type="SAM" id="Phobius"/>
    </source>
</evidence>
<accession>A0A922HZ02</accession>
<proteinExistence type="predicted"/>
<feature type="non-terminal residue" evidence="3">
    <location>
        <position position="1"/>
    </location>
</feature>
<protein>
    <submittedName>
        <fullName evidence="3">Uncharacterized protein</fullName>
    </submittedName>
</protein>
<keyword evidence="4" id="KW-1185">Reference proteome</keyword>
<feature type="region of interest" description="Disordered" evidence="1">
    <location>
        <begin position="1"/>
        <end position="60"/>
    </location>
</feature>
<keyword evidence="2" id="KW-0472">Membrane</keyword>
<dbReference type="EMBL" id="ASGP02000004">
    <property type="protein sequence ID" value="KAH9511864.1"/>
    <property type="molecule type" value="Genomic_DNA"/>
</dbReference>
<feature type="transmembrane region" description="Helical" evidence="2">
    <location>
        <begin position="65"/>
        <end position="82"/>
    </location>
</feature>
<keyword evidence="2" id="KW-1133">Transmembrane helix</keyword>
<dbReference type="Proteomes" id="UP000790347">
    <property type="component" value="Unassembled WGS sequence"/>
</dbReference>
<organism evidence="3 4">
    <name type="scientific">Dermatophagoides farinae</name>
    <name type="common">American house dust mite</name>
    <dbReference type="NCBI Taxonomy" id="6954"/>
    <lineage>
        <taxon>Eukaryota</taxon>
        <taxon>Metazoa</taxon>
        <taxon>Ecdysozoa</taxon>
        <taxon>Arthropoda</taxon>
        <taxon>Chelicerata</taxon>
        <taxon>Arachnida</taxon>
        <taxon>Acari</taxon>
        <taxon>Acariformes</taxon>
        <taxon>Sarcoptiformes</taxon>
        <taxon>Astigmata</taxon>
        <taxon>Psoroptidia</taxon>
        <taxon>Analgoidea</taxon>
        <taxon>Pyroglyphidae</taxon>
        <taxon>Dermatophagoidinae</taxon>
        <taxon>Dermatophagoides</taxon>
    </lineage>
</organism>
<dbReference type="AlphaFoldDB" id="A0A922HZ02"/>
<reference evidence="3" key="2">
    <citation type="journal article" date="2022" name="Res Sq">
        <title>Comparative Genomics Reveals Insights into the Divergent Evolution of Astigmatic Mites and Household Pest Adaptations.</title>
        <authorList>
            <person name="Xiong Q."/>
            <person name="Wan A.T.-Y."/>
            <person name="Liu X.-Y."/>
            <person name="Fung C.S.-H."/>
            <person name="Xiao X."/>
            <person name="Malainual N."/>
            <person name="Hou J."/>
            <person name="Wang L."/>
            <person name="Wang M."/>
            <person name="Yang K."/>
            <person name="Cui Y."/>
            <person name="Leung E."/>
            <person name="Nong W."/>
            <person name="Shin S.-K."/>
            <person name="Au S."/>
            <person name="Jeong K.Y."/>
            <person name="Chew F.T."/>
            <person name="Hui J."/>
            <person name="Leung T.F."/>
            <person name="Tungtrongchitr A."/>
            <person name="Zhong N."/>
            <person name="Liu Z."/>
            <person name="Tsui S."/>
        </authorList>
    </citation>
    <scope>NUCLEOTIDE SEQUENCE</scope>
    <source>
        <strain evidence="3">Derf</strain>
        <tissue evidence="3">Whole organism</tissue>
    </source>
</reference>
<name>A0A922HZ02_DERFA</name>
<evidence type="ECO:0000313" key="4">
    <source>
        <dbReference type="Proteomes" id="UP000790347"/>
    </source>
</evidence>
<sequence>TPHIHHHATIMPPPPPQKEMKKHLNTTTTTTKNLDHRDRQTTNEQRQKIKKERNDQIPNHQGPRFVVVMIIYLVFFRMMYIVQSNLVKVQGDSKVD</sequence>
<evidence type="ECO:0000256" key="1">
    <source>
        <dbReference type="SAM" id="MobiDB-lite"/>
    </source>
</evidence>
<evidence type="ECO:0000313" key="3">
    <source>
        <dbReference type="EMBL" id="KAH9511864.1"/>
    </source>
</evidence>
<reference evidence="3" key="1">
    <citation type="submission" date="2013-05" db="EMBL/GenBank/DDBJ databases">
        <authorList>
            <person name="Yim A.K.Y."/>
            <person name="Chan T.F."/>
            <person name="Ji K.M."/>
            <person name="Liu X.Y."/>
            <person name="Zhou J.W."/>
            <person name="Li R.Q."/>
            <person name="Yang K.Y."/>
            <person name="Li J."/>
            <person name="Li M."/>
            <person name="Law P.T.W."/>
            <person name="Wu Y.L."/>
            <person name="Cai Z.L."/>
            <person name="Qin H."/>
            <person name="Bao Y."/>
            <person name="Leung R.K.K."/>
            <person name="Ng P.K.S."/>
            <person name="Zou J."/>
            <person name="Zhong X.J."/>
            <person name="Ran P.X."/>
            <person name="Zhong N.S."/>
            <person name="Liu Z.G."/>
            <person name="Tsui S.K.W."/>
        </authorList>
    </citation>
    <scope>NUCLEOTIDE SEQUENCE</scope>
    <source>
        <strain evidence="3">Derf</strain>
        <tissue evidence="3">Whole organism</tissue>
    </source>
</reference>